<dbReference type="PANTHER" id="PTHR22914:SF41">
    <property type="entry name" value="CHITIN SYNTHASE 7"/>
    <property type="match status" value="1"/>
</dbReference>
<comment type="subcellular location">
    <subcellularLocation>
        <location evidence="1">Cell membrane</location>
        <topology evidence="1">Multi-pass membrane protein</topology>
    </subcellularLocation>
</comment>
<dbReference type="Proteomes" id="UP000193920">
    <property type="component" value="Unassembled WGS sequence"/>
</dbReference>
<dbReference type="PANTHER" id="PTHR22914">
    <property type="entry name" value="CHITIN SYNTHASE"/>
    <property type="match status" value="1"/>
</dbReference>
<name>A0A1Y2E2S0_9FUNG</name>
<reference evidence="13 14" key="1">
    <citation type="submission" date="2016-08" db="EMBL/GenBank/DDBJ databases">
        <title>A Parts List for Fungal Cellulosomes Revealed by Comparative Genomics.</title>
        <authorList>
            <consortium name="DOE Joint Genome Institute"/>
            <person name="Haitjema C.H."/>
            <person name="Gilmore S.P."/>
            <person name="Henske J.K."/>
            <person name="Solomon K.V."/>
            <person name="De Groot R."/>
            <person name="Kuo A."/>
            <person name="Mondo S.J."/>
            <person name="Salamov A.A."/>
            <person name="Labutti K."/>
            <person name="Zhao Z."/>
            <person name="Chiniquy J."/>
            <person name="Barry K."/>
            <person name="Brewer H.M."/>
            <person name="Purvine S.O."/>
            <person name="Wright A.T."/>
            <person name="Boxma B."/>
            <person name="Van Alen T."/>
            <person name="Hackstein J.H."/>
            <person name="Baker S.E."/>
            <person name="Grigoriev I.V."/>
            <person name="O'Malley M.A."/>
        </authorList>
    </citation>
    <scope>NUCLEOTIDE SEQUENCE [LARGE SCALE GENOMIC DNA]</scope>
    <source>
        <strain evidence="13 14">G1</strain>
    </source>
</reference>
<dbReference type="SUPFAM" id="SSF55856">
    <property type="entry name" value="Cytochrome b5-like heme/steroid binding domain"/>
    <property type="match status" value="1"/>
</dbReference>
<keyword evidence="8 11" id="KW-0472">Membrane</keyword>
<feature type="region of interest" description="Disordered" evidence="10">
    <location>
        <begin position="1066"/>
        <end position="1133"/>
    </location>
</feature>
<dbReference type="CDD" id="cd04190">
    <property type="entry name" value="Chitin_synth_C"/>
    <property type="match status" value="1"/>
</dbReference>
<dbReference type="Pfam" id="PF03142">
    <property type="entry name" value="Chitin_synth_2"/>
    <property type="match status" value="1"/>
</dbReference>
<dbReference type="EC" id="2.4.1.16" evidence="2"/>
<dbReference type="InterPro" id="IPR004835">
    <property type="entry name" value="Chitin_synth"/>
</dbReference>
<dbReference type="EMBL" id="MCOG01000051">
    <property type="protein sequence ID" value="ORY65747.1"/>
    <property type="molecule type" value="Genomic_DNA"/>
</dbReference>
<dbReference type="InterPro" id="IPR029044">
    <property type="entry name" value="Nucleotide-diphossugar_trans"/>
</dbReference>
<keyword evidence="4" id="KW-0328">Glycosyltransferase</keyword>
<keyword evidence="5" id="KW-0808">Transferase</keyword>
<comment type="caution">
    <text evidence="13">The sequence shown here is derived from an EMBL/GenBank/DDBJ whole genome shotgun (WGS) entry which is preliminary data.</text>
</comment>
<feature type="transmembrane region" description="Helical" evidence="11">
    <location>
        <begin position="893"/>
        <end position="915"/>
    </location>
</feature>
<sequence>MTYQPGEYEITNQYFSKDTIERINKKNERKDSNYKPVLDDVDSKDSVSIENTSNNFSIETKSKLINTSNESIVTAKTQASHKNQRKIAAEAGFGIREPSEAHIQINLHDSPTNLNYKENSRTHLTITSRDDNSRNFGTIKKGATLSRPERQLTTRRRNIMRSENELPPMVRTGATSEKNNIDNPIIQQKHVSTWEKISKLCTCCAVPSLMNMCGMTDKNVQQAWREKVTLCIIIFLMMIIMGFLTFGLQPLLCRESRDQVFLEWKDEHGDIVTHDSSVLINGIWYSYNYVNAVVKNTTGKELGTSYKTVDISNLFRACPVGQKCKDECKGIIDDKTLNDCSIQPAKFTENAFKSNCISKSVLQRGRQYAKVAFKWNDVEDNYAGRTRLVVYNGNVLNVTSIIANETLSKMFHKDTIKILQDGVGRDISRDITIYPQARKQINCLLERYTVGVVDKQNPSCYLANAVMIIFLVAILGVVLTRFFMALIFSWFMADKLTVVKPIKIHGKEVDPLEYQVNIQGNGDLYTICLVTCYSEGKEGLQTTLNSLATTTYNDKKKLLFIIADGEVVGVGNDKSTPDIARSMIYEDPALGEAQPKSYLAVATGERQHNMAKVYAGTYQVKNHTVPIIIVAKCGTPAESNTPKPGNRGKRDSQIILMNFLSRVLYNDRMTPLDYELFTKIHFVTGVTPDKFEIVMMVDADTKVLPDSLSYMVNAMRNDPNIMGLCGETRIANKTTSWVTCIQVFEYYISHHLSKAFESVFGGVTCLPGCFCMYRVKAPKISEPSKWIPILANVDIVEEYSENIVDTLHKKNLLLLGEDRFLSTLMLNTFPKRKMVFIPQAKCKTIVPDRFSVLLSQRRRWINSTVHNLMELVLVKDLCGTFCFSMQFVIGLELFGTVVLPAAICFTIYLLCLIIFNGEAPIIPILMLIAILGLPGVLILLTTRKMVYVLWMLVYLLALPIWNLVLPLYAFWHFDDFSWGETRKVNTDGDSVDSSKCESKQNKFDVSTIPLKKWEEYELEARKERAAKMNNMIANANANGIPSPASSSYKVIVNPLAPRNIFSTRDTDSIAESMKSGRSSKSNKNGKKKKKSKSPTSPSLSAVRSPSSPNFSSAKSESSFTSASSPNQYYSQLPPKNIKTNQKIIILPPQTQQQLQQQQQEQQQLQQLDQIRMSYLASGSGASNSNKRKY</sequence>
<evidence type="ECO:0000256" key="3">
    <source>
        <dbReference type="ARBA" id="ARBA00022475"/>
    </source>
</evidence>
<dbReference type="GO" id="GO:0005886">
    <property type="term" value="C:plasma membrane"/>
    <property type="evidence" value="ECO:0007669"/>
    <property type="project" value="UniProtKB-SubCell"/>
</dbReference>
<evidence type="ECO:0000256" key="6">
    <source>
        <dbReference type="ARBA" id="ARBA00022692"/>
    </source>
</evidence>
<feature type="compositionally biased region" description="Low complexity" evidence="10">
    <location>
        <begin position="1093"/>
        <end position="1125"/>
    </location>
</feature>
<evidence type="ECO:0000256" key="9">
    <source>
        <dbReference type="ARBA" id="ARBA00023180"/>
    </source>
</evidence>
<accession>A0A1Y2E2S0</accession>
<dbReference type="GO" id="GO:0030428">
    <property type="term" value="C:cell septum"/>
    <property type="evidence" value="ECO:0007669"/>
    <property type="project" value="TreeGrafter"/>
</dbReference>
<dbReference type="STRING" id="1754190.A0A1Y2E2S0"/>
<proteinExistence type="predicted"/>
<evidence type="ECO:0000313" key="13">
    <source>
        <dbReference type="EMBL" id="ORY65747.1"/>
    </source>
</evidence>
<evidence type="ECO:0000256" key="10">
    <source>
        <dbReference type="SAM" id="MobiDB-lite"/>
    </source>
</evidence>
<feature type="transmembrane region" description="Helical" evidence="11">
    <location>
        <begin position="465"/>
        <end position="493"/>
    </location>
</feature>
<feature type="compositionally biased region" description="Low complexity" evidence="10">
    <location>
        <begin position="1072"/>
        <end position="1082"/>
    </location>
</feature>
<feature type="transmembrane region" description="Helical" evidence="11">
    <location>
        <begin position="921"/>
        <end position="940"/>
    </location>
</feature>
<evidence type="ECO:0000259" key="12">
    <source>
        <dbReference type="Pfam" id="PF22997"/>
    </source>
</evidence>
<protein>
    <recommendedName>
        <fullName evidence="2">chitin synthase</fullName>
        <ecNumber evidence="2">2.4.1.16</ecNumber>
    </recommendedName>
</protein>
<feature type="compositionally biased region" description="Basic residues" evidence="10">
    <location>
        <begin position="1083"/>
        <end position="1092"/>
    </location>
</feature>
<organism evidence="13 14">
    <name type="scientific">Neocallimastix californiae</name>
    <dbReference type="NCBI Taxonomy" id="1754190"/>
    <lineage>
        <taxon>Eukaryota</taxon>
        <taxon>Fungi</taxon>
        <taxon>Fungi incertae sedis</taxon>
        <taxon>Chytridiomycota</taxon>
        <taxon>Chytridiomycota incertae sedis</taxon>
        <taxon>Neocallimastigomycetes</taxon>
        <taxon>Neocallimastigales</taxon>
        <taxon>Neocallimastigaceae</taxon>
        <taxon>Neocallimastix</taxon>
    </lineage>
</organism>
<dbReference type="SUPFAM" id="SSF53448">
    <property type="entry name" value="Nucleotide-diphospho-sugar transferases"/>
    <property type="match status" value="1"/>
</dbReference>
<gene>
    <name evidence="13" type="ORF">LY90DRAFT_668001</name>
</gene>
<dbReference type="AlphaFoldDB" id="A0A1Y2E2S0"/>
<dbReference type="GO" id="GO:0004100">
    <property type="term" value="F:chitin synthase activity"/>
    <property type="evidence" value="ECO:0007669"/>
    <property type="project" value="UniProtKB-EC"/>
</dbReference>
<feature type="domain" description="Chitin synthase 4-like" evidence="12">
    <location>
        <begin position="371"/>
        <end position="452"/>
    </location>
</feature>
<dbReference type="OrthoDB" id="370884at2759"/>
<evidence type="ECO:0000313" key="14">
    <source>
        <dbReference type="Proteomes" id="UP000193920"/>
    </source>
</evidence>
<evidence type="ECO:0000256" key="4">
    <source>
        <dbReference type="ARBA" id="ARBA00022676"/>
    </source>
</evidence>
<keyword evidence="3" id="KW-1003">Cell membrane</keyword>
<evidence type="ECO:0000256" key="2">
    <source>
        <dbReference type="ARBA" id="ARBA00012543"/>
    </source>
</evidence>
<dbReference type="InterPro" id="IPR054295">
    <property type="entry name" value="CHS4-like_dom"/>
</dbReference>
<keyword evidence="14" id="KW-1185">Reference proteome</keyword>
<dbReference type="GO" id="GO:0006031">
    <property type="term" value="P:chitin biosynthetic process"/>
    <property type="evidence" value="ECO:0007669"/>
    <property type="project" value="TreeGrafter"/>
</dbReference>
<keyword evidence="6 11" id="KW-0812">Transmembrane</keyword>
<evidence type="ECO:0000256" key="11">
    <source>
        <dbReference type="SAM" id="Phobius"/>
    </source>
</evidence>
<evidence type="ECO:0000256" key="7">
    <source>
        <dbReference type="ARBA" id="ARBA00022989"/>
    </source>
</evidence>
<dbReference type="InterPro" id="IPR036400">
    <property type="entry name" value="Cyt_B5-like_heme/steroid_sf"/>
</dbReference>
<keyword evidence="7 11" id="KW-1133">Transmembrane helix</keyword>
<evidence type="ECO:0000256" key="5">
    <source>
        <dbReference type="ARBA" id="ARBA00022679"/>
    </source>
</evidence>
<dbReference type="Gene3D" id="3.90.550.10">
    <property type="entry name" value="Spore Coat Polysaccharide Biosynthesis Protein SpsA, Chain A"/>
    <property type="match status" value="1"/>
</dbReference>
<evidence type="ECO:0000256" key="1">
    <source>
        <dbReference type="ARBA" id="ARBA00004651"/>
    </source>
</evidence>
<dbReference type="Pfam" id="PF22997">
    <property type="entry name" value="CHS4"/>
    <property type="match status" value="1"/>
</dbReference>
<keyword evidence="9" id="KW-0325">Glycoprotein</keyword>
<evidence type="ECO:0000256" key="8">
    <source>
        <dbReference type="ARBA" id="ARBA00023136"/>
    </source>
</evidence>
<feature type="transmembrane region" description="Helical" evidence="11">
    <location>
        <begin position="228"/>
        <end position="248"/>
    </location>
</feature>
<feature type="transmembrane region" description="Helical" evidence="11">
    <location>
        <begin position="947"/>
        <end position="971"/>
    </location>
</feature>